<dbReference type="PROSITE" id="PS51186">
    <property type="entry name" value="GNAT"/>
    <property type="match status" value="1"/>
</dbReference>
<dbReference type="InterPro" id="IPR016181">
    <property type="entry name" value="Acyl_CoA_acyltransferase"/>
</dbReference>
<dbReference type="AlphaFoldDB" id="A0A2G8R217"/>
<evidence type="ECO:0000313" key="2">
    <source>
        <dbReference type="EMBL" id="PIL15586.1"/>
    </source>
</evidence>
<dbReference type="Gene3D" id="3.40.630.30">
    <property type="match status" value="1"/>
</dbReference>
<sequence>MAGVWVCGRAGCGTRFAGVARFAVSDFAYLEREEAGDGRVMAALAPVRRPVPADAPAMAGIVNGWIDATPWMVRDLPPEEIEALMVKGMPVREIWVSGDPVEGYISVEVETAHIWGFYCARRGQGLGKHLLDQVKAGRDFLSLNTHVPNLAAQRFYIREGFRAVGEVEPGPASPLSELEARVPTGLRELRMEWRR</sequence>
<proteinExistence type="predicted"/>
<dbReference type="Proteomes" id="UP000231259">
    <property type="component" value="Unassembled WGS sequence"/>
</dbReference>
<gene>
    <name evidence="2" type="ORF">P775_25755</name>
</gene>
<evidence type="ECO:0000313" key="3">
    <source>
        <dbReference type="Proteomes" id="UP000231259"/>
    </source>
</evidence>
<dbReference type="EMBL" id="AWWI01000176">
    <property type="protein sequence ID" value="PIL15586.1"/>
    <property type="molecule type" value="Genomic_DNA"/>
</dbReference>
<accession>A0A2G8R217</accession>
<dbReference type="SUPFAM" id="SSF55729">
    <property type="entry name" value="Acyl-CoA N-acyltransferases (Nat)"/>
    <property type="match status" value="1"/>
</dbReference>
<comment type="caution">
    <text evidence="2">The sequence shown here is derived from an EMBL/GenBank/DDBJ whole genome shotgun (WGS) entry which is preliminary data.</text>
</comment>
<dbReference type="RefSeq" id="WP_245875849.1">
    <property type="nucleotide sequence ID" value="NZ_AWWI01000176.1"/>
</dbReference>
<protein>
    <recommendedName>
        <fullName evidence="1">N-acetyltransferase domain-containing protein</fullName>
    </recommendedName>
</protein>
<organism evidence="2 3">
    <name type="scientific">Puniceibacterium antarcticum</name>
    <dbReference type="NCBI Taxonomy" id="1206336"/>
    <lineage>
        <taxon>Bacteria</taxon>
        <taxon>Pseudomonadati</taxon>
        <taxon>Pseudomonadota</taxon>
        <taxon>Alphaproteobacteria</taxon>
        <taxon>Rhodobacterales</taxon>
        <taxon>Paracoccaceae</taxon>
        <taxon>Puniceibacterium</taxon>
    </lineage>
</organism>
<evidence type="ECO:0000259" key="1">
    <source>
        <dbReference type="PROSITE" id="PS51186"/>
    </source>
</evidence>
<name>A0A2G8R217_9RHOB</name>
<dbReference type="GO" id="GO:0016747">
    <property type="term" value="F:acyltransferase activity, transferring groups other than amino-acyl groups"/>
    <property type="evidence" value="ECO:0007669"/>
    <property type="project" value="InterPro"/>
</dbReference>
<dbReference type="InterPro" id="IPR000182">
    <property type="entry name" value="GNAT_dom"/>
</dbReference>
<dbReference type="Pfam" id="PF00583">
    <property type="entry name" value="Acetyltransf_1"/>
    <property type="match status" value="1"/>
</dbReference>
<feature type="domain" description="N-acetyltransferase" evidence="1">
    <location>
        <begin position="45"/>
        <end position="195"/>
    </location>
</feature>
<reference evidence="2 3" key="1">
    <citation type="submission" date="2013-09" db="EMBL/GenBank/DDBJ databases">
        <title>Genome sequencing of Phaeobacter antarcticus sp. nov. SM1211.</title>
        <authorList>
            <person name="Zhang X.-Y."/>
            <person name="Liu C."/>
            <person name="Chen X.-L."/>
            <person name="Xie B.-B."/>
            <person name="Qin Q.-L."/>
            <person name="Rong J.-C."/>
            <person name="Zhang Y.-Z."/>
        </authorList>
    </citation>
    <scope>NUCLEOTIDE SEQUENCE [LARGE SCALE GENOMIC DNA]</scope>
    <source>
        <strain evidence="2 3">SM1211</strain>
    </source>
</reference>
<keyword evidence="3" id="KW-1185">Reference proteome</keyword>